<dbReference type="AlphaFoldDB" id="A0A8X6TE73"/>
<feature type="compositionally biased region" description="Basic and acidic residues" evidence="1">
    <location>
        <begin position="79"/>
        <end position="88"/>
    </location>
</feature>
<evidence type="ECO:0000313" key="10">
    <source>
        <dbReference type="Proteomes" id="UP000887013"/>
    </source>
</evidence>
<reference evidence="2" key="1">
    <citation type="submission" date="2020-08" db="EMBL/GenBank/DDBJ databases">
        <title>Multicomponent nature underlies the extraordinary mechanical properties of spider dragline silk.</title>
        <authorList>
            <person name="Kono N."/>
            <person name="Nakamura H."/>
            <person name="Mori M."/>
            <person name="Yoshida Y."/>
            <person name="Ohtoshi R."/>
            <person name="Malay A.D."/>
            <person name="Moran D.A.P."/>
            <person name="Tomita M."/>
            <person name="Numata K."/>
            <person name="Arakawa K."/>
        </authorList>
    </citation>
    <scope>NUCLEOTIDE SEQUENCE</scope>
</reference>
<evidence type="ECO:0000313" key="4">
    <source>
        <dbReference type="EMBL" id="GFT31253.1"/>
    </source>
</evidence>
<evidence type="ECO:0000313" key="8">
    <source>
        <dbReference type="EMBL" id="GFU07828.1"/>
    </source>
</evidence>
<name>A0A8X6TE73_NEPPI</name>
<protein>
    <submittedName>
        <fullName evidence="2">Uncharacterized protein</fullName>
    </submittedName>
</protein>
<evidence type="ECO:0000313" key="5">
    <source>
        <dbReference type="EMBL" id="GFT62455.1"/>
    </source>
</evidence>
<evidence type="ECO:0000313" key="9">
    <source>
        <dbReference type="EMBL" id="GFU12726.1"/>
    </source>
</evidence>
<gene>
    <name evidence="6" type="ORF">NPIL_124371</name>
    <name evidence="9" type="ORF">NPIL_342331</name>
    <name evidence="7" type="ORF">NPIL_403041</name>
    <name evidence="3" type="ORF">NPIL_407251</name>
    <name evidence="8" type="ORF">NPIL_423731</name>
    <name evidence="4" type="ORF">NPIL_559531</name>
    <name evidence="2" type="ORF">NPIL_59211</name>
    <name evidence="5" type="ORF">NPIL_652561</name>
</gene>
<dbReference type="EMBL" id="BMAW01124428">
    <property type="protein sequence ID" value="GFU07828.1"/>
    <property type="molecule type" value="Genomic_DNA"/>
</dbReference>
<dbReference type="EMBL" id="BMAW01024366">
    <property type="protein sequence ID" value="GFT87616.1"/>
    <property type="molecule type" value="Genomic_DNA"/>
</dbReference>
<comment type="caution">
    <text evidence="2">The sequence shown here is derived from an EMBL/GenBank/DDBJ whole genome shotgun (WGS) entry which is preliminary data.</text>
</comment>
<keyword evidence="10" id="KW-1185">Reference proteome</keyword>
<dbReference type="EMBL" id="BMAW01068029">
    <property type="protein sequence ID" value="GFT62455.1"/>
    <property type="molecule type" value="Genomic_DNA"/>
</dbReference>
<evidence type="ECO:0000256" key="1">
    <source>
        <dbReference type="SAM" id="MobiDB-lite"/>
    </source>
</evidence>
<evidence type="ECO:0000313" key="2">
    <source>
        <dbReference type="EMBL" id="GFS98619.1"/>
    </source>
</evidence>
<dbReference type="EMBL" id="BMAW01054940">
    <property type="protein sequence ID" value="GFS98619.1"/>
    <property type="molecule type" value="Genomic_DNA"/>
</dbReference>
<dbReference type="EMBL" id="BMAW01107816">
    <property type="protein sequence ID" value="GFT31000.1"/>
    <property type="molecule type" value="Genomic_DNA"/>
</dbReference>
<dbReference type="EMBL" id="BMAW01029598">
    <property type="protein sequence ID" value="GFU12726.1"/>
    <property type="molecule type" value="Genomic_DNA"/>
</dbReference>
<proteinExistence type="predicted"/>
<dbReference type="Proteomes" id="UP000887013">
    <property type="component" value="Unassembled WGS sequence"/>
</dbReference>
<dbReference type="EMBL" id="BMAW01119115">
    <property type="protein sequence ID" value="GFT83070.1"/>
    <property type="molecule type" value="Genomic_DNA"/>
</dbReference>
<evidence type="ECO:0000313" key="7">
    <source>
        <dbReference type="EMBL" id="GFT87616.1"/>
    </source>
</evidence>
<feature type="region of interest" description="Disordered" evidence="1">
    <location>
        <begin position="30"/>
        <end position="163"/>
    </location>
</feature>
<sequence>MWLLGNGGKLITVNVDQVQIYHPRERGEGVVETDGLNGERSRAELVETEGSKGVASEESSKEGQWRGRRVRSKGSTESCNDREGRIQNERGLPVKMNGRKRPGIRKMTSREAADESGVLSRRSSPGPPRGVSDNERQVLPERSSPYQLRSRRHNKEGQEESRR</sequence>
<accession>A0A8X6TE73</accession>
<organism evidence="2 10">
    <name type="scientific">Nephila pilipes</name>
    <name type="common">Giant wood spider</name>
    <name type="synonym">Nephila maculata</name>
    <dbReference type="NCBI Taxonomy" id="299642"/>
    <lineage>
        <taxon>Eukaryota</taxon>
        <taxon>Metazoa</taxon>
        <taxon>Ecdysozoa</taxon>
        <taxon>Arthropoda</taxon>
        <taxon>Chelicerata</taxon>
        <taxon>Arachnida</taxon>
        <taxon>Araneae</taxon>
        <taxon>Araneomorphae</taxon>
        <taxon>Entelegynae</taxon>
        <taxon>Araneoidea</taxon>
        <taxon>Nephilidae</taxon>
        <taxon>Nephila</taxon>
    </lineage>
</organism>
<dbReference type="EMBL" id="BMAW01061467">
    <property type="protein sequence ID" value="GFT31253.1"/>
    <property type="molecule type" value="Genomic_DNA"/>
</dbReference>
<evidence type="ECO:0000313" key="3">
    <source>
        <dbReference type="EMBL" id="GFT31000.1"/>
    </source>
</evidence>
<evidence type="ECO:0000313" key="6">
    <source>
        <dbReference type="EMBL" id="GFT83070.1"/>
    </source>
</evidence>